<protein>
    <submittedName>
        <fullName evidence="1">Uncharacterized protein</fullName>
    </submittedName>
</protein>
<proteinExistence type="predicted"/>
<gene>
    <name evidence="1" type="ORF">DPMN_154902</name>
</gene>
<dbReference type="AlphaFoldDB" id="A0A9D4FRQ8"/>
<comment type="caution">
    <text evidence="1">The sequence shown here is derived from an EMBL/GenBank/DDBJ whole genome shotgun (WGS) entry which is preliminary data.</text>
</comment>
<name>A0A9D4FRQ8_DREPO</name>
<keyword evidence="2" id="KW-1185">Reference proteome</keyword>
<evidence type="ECO:0000313" key="1">
    <source>
        <dbReference type="EMBL" id="KAH3801255.1"/>
    </source>
</evidence>
<accession>A0A9D4FRQ8</accession>
<reference evidence="1" key="2">
    <citation type="submission" date="2020-11" db="EMBL/GenBank/DDBJ databases">
        <authorList>
            <person name="McCartney M.A."/>
            <person name="Auch B."/>
            <person name="Kono T."/>
            <person name="Mallez S."/>
            <person name="Becker A."/>
            <person name="Gohl D.M."/>
            <person name="Silverstein K.A.T."/>
            <person name="Koren S."/>
            <person name="Bechman K.B."/>
            <person name="Herman A."/>
            <person name="Abrahante J.E."/>
            <person name="Garbe J."/>
        </authorList>
    </citation>
    <scope>NUCLEOTIDE SEQUENCE</scope>
    <source>
        <strain evidence="1">Duluth1</strain>
        <tissue evidence="1">Whole animal</tissue>
    </source>
</reference>
<dbReference type="Proteomes" id="UP000828390">
    <property type="component" value="Unassembled WGS sequence"/>
</dbReference>
<evidence type="ECO:0000313" key="2">
    <source>
        <dbReference type="Proteomes" id="UP000828390"/>
    </source>
</evidence>
<reference evidence="1" key="1">
    <citation type="journal article" date="2019" name="bioRxiv">
        <title>The Genome of the Zebra Mussel, Dreissena polymorpha: A Resource for Invasive Species Research.</title>
        <authorList>
            <person name="McCartney M.A."/>
            <person name="Auch B."/>
            <person name="Kono T."/>
            <person name="Mallez S."/>
            <person name="Zhang Y."/>
            <person name="Obille A."/>
            <person name="Becker A."/>
            <person name="Abrahante J.E."/>
            <person name="Garbe J."/>
            <person name="Badalamenti J.P."/>
            <person name="Herman A."/>
            <person name="Mangelson H."/>
            <person name="Liachko I."/>
            <person name="Sullivan S."/>
            <person name="Sone E.D."/>
            <person name="Koren S."/>
            <person name="Silverstein K.A.T."/>
            <person name="Beckman K.B."/>
            <person name="Gohl D.M."/>
        </authorList>
    </citation>
    <scope>NUCLEOTIDE SEQUENCE</scope>
    <source>
        <strain evidence="1">Duluth1</strain>
        <tissue evidence="1">Whole animal</tissue>
    </source>
</reference>
<dbReference type="EMBL" id="JAIWYP010000007">
    <property type="protein sequence ID" value="KAH3801255.1"/>
    <property type="molecule type" value="Genomic_DNA"/>
</dbReference>
<sequence length="139" mass="16103">MAEKYRRIYTRPLLKSFTRWRGWIHPLNATVKHLIDPSPKQFMLKLAVDNIAVKVWLNKDAIVGRKVSCISFRFYLIAPFLLNDYIKSFTLSHSEAKLEWVCANSIKPEKPTSNSQSVTVLCCLKLECSKKGRKLNLTF</sequence>
<organism evidence="1 2">
    <name type="scientific">Dreissena polymorpha</name>
    <name type="common">Zebra mussel</name>
    <name type="synonym">Mytilus polymorpha</name>
    <dbReference type="NCBI Taxonomy" id="45954"/>
    <lineage>
        <taxon>Eukaryota</taxon>
        <taxon>Metazoa</taxon>
        <taxon>Spiralia</taxon>
        <taxon>Lophotrochozoa</taxon>
        <taxon>Mollusca</taxon>
        <taxon>Bivalvia</taxon>
        <taxon>Autobranchia</taxon>
        <taxon>Heteroconchia</taxon>
        <taxon>Euheterodonta</taxon>
        <taxon>Imparidentia</taxon>
        <taxon>Neoheterodontei</taxon>
        <taxon>Myida</taxon>
        <taxon>Dreissenoidea</taxon>
        <taxon>Dreissenidae</taxon>
        <taxon>Dreissena</taxon>
    </lineage>
</organism>